<evidence type="ECO:0000256" key="3">
    <source>
        <dbReference type="SAM" id="SignalP"/>
    </source>
</evidence>
<reference evidence="5" key="1">
    <citation type="journal article" date="2021" name="Front. Microbiol.">
        <title>Comprehensive Comparative Genomics and Phenotyping of Methylobacterium Species.</title>
        <authorList>
            <person name="Alessa O."/>
            <person name="Ogura Y."/>
            <person name="Fujitani Y."/>
            <person name="Takami H."/>
            <person name="Hayashi T."/>
            <person name="Sahin N."/>
            <person name="Tani A."/>
        </authorList>
    </citation>
    <scope>NUCLEOTIDE SEQUENCE</scope>
    <source>
        <strain evidence="5">DSM 23674</strain>
    </source>
</reference>
<evidence type="ECO:0000256" key="2">
    <source>
        <dbReference type="SAM" id="MobiDB-lite"/>
    </source>
</evidence>
<comment type="catalytic activity">
    <reaction evidence="1">
        <text>a phosphate monoester + H2O = an alcohol + phosphate</text>
        <dbReference type="Rhea" id="RHEA:15017"/>
        <dbReference type="ChEBI" id="CHEBI:15377"/>
        <dbReference type="ChEBI" id="CHEBI:30879"/>
        <dbReference type="ChEBI" id="CHEBI:43474"/>
        <dbReference type="ChEBI" id="CHEBI:67140"/>
        <dbReference type="EC" id="3.1.3.2"/>
    </reaction>
</comment>
<feature type="domain" description="Phosphatidic acid phosphatase type 2/haloperoxidase" evidence="4">
    <location>
        <begin position="126"/>
        <end position="239"/>
    </location>
</feature>
<dbReference type="CDD" id="cd03397">
    <property type="entry name" value="PAP2_acid_phosphatase"/>
    <property type="match status" value="1"/>
</dbReference>
<feature type="signal peptide" evidence="3">
    <location>
        <begin position="1"/>
        <end position="20"/>
    </location>
</feature>
<dbReference type="Proteomes" id="UP001055101">
    <property type="component" value="Unassembled WGS sequence"/>
</dbReference>
<comment type="caution">
    <text evidence="5">The sequence shown here is derived from an EMBL/GenBank/DDBJ whole genome shotgun (WGS) entry which is preliminary data.</text>
</comment>
<keyword evidence="1" id="KW-0378">Hydrolase</keyword>
<dbReference type="PRINTS" id="PR00483">
    <property type="entry name" value="BACPHPHTASE"/>
</dbReference>
<proteinExistence type="inferred from homology"/>
<evidence type="ECO:0000259" key="4">
    <source>
        <dbReference type="SMART" id="SM00014"/>
    </source>
</evidence>
<dbReference type="InterPro" id="IPR036938">
    <property type="entry name" value="PAP2/HPO_sf"/>
</dbReference>
<dbReference type="EC" id="3.1.3.2" evidence="1"/>
<evidence type="ECO:0000313" key="6">
    <source>
        <dbReference type="Proteomes" id="UP001055101"/>
    </source>
</evidence>
<feature type="region of interest" description="Disordered" evidence="2">
    <location>
        <begin position="18"/>
        <end position="51"/>
    </location>
</feature>
<dbReference type="SUPFAM" id="SSF48317">
    <property type="entry name" value="Acid phosphatase/Vanadium-dependent haloperoxidase"/>
    <property type="match status" value="1"/>
</dbReference>
<dbReference type="RefSeq" id="WP_147817480.1">
    <property type="nucleotide sequence ID" value="NZ_BPRA01000014.1"/>
</dbReference>
<name>A0ABQ4TMH9_9HYPH</name>
<dbReference type="PIRSF" id="PIRSF000897">
    <property type="entry name" value="Acid_Ptase_ClsA"/>
    <property type="match status" value="1"/>
</dbReference>
<evidence type="ECO:0000256" key="1">
    <source>
        <dbReference type="PIRNR" id="PIRNR000897"/>
    </source>
</evidence>
<dbReference type="Gene3D" id="1.20.144.10">
    <property type="entry name" value="Phosphatidic acid phosphatase type 2/haloperoxidase"/>
    <property type="match status" value="1"/>
</dbReference>
<keyword evidence="3" id="KW-0732">Signal</keyword>
<protein>
    <recommendedName>
        <fullName evidence="1">Acid phosphatase</fullName>
        <ecNumber evidence="1">3.1.3.2</ecNumber>
    </recommendedName>
</protein>
<feature type="chain" id="PRO_5045120697" description="Acid phosphatase" evidence="3">
    <location>
        <begin position="21"/>
        <end position="283"/>
    </location>
</feature>
<sequence length="283" mass="30267">MLRLPTLLAALLLAASPVSAEPDKAPSKEPSAPSIASDPVNSDKPAHKPYLSDEAAPDTLAILPPPPGGHSASESADRAIYNATRAYAGTARWELATNDVAEGAAALLEDFSCVLGQRLDTARVPHLITLLERARLDLVRAVRAPKRHYRRLRPFVGNEAPICVARDPKLADSFSYPSGHSTQGWAYAMIMAGLMPEKATQFLVRGRLYGESRVVCGVHWMSDVVVARTNASVVFAALMSDPGFRADLDRARVELAKALAGNGTKPDAAICAREEAAAREPLL</sequence>
<evidence type="ECO:0000313" key="5">
    <source>
        <dbReference type="EMBL" id="GJE56491.1"/>
    </source>
</evidence>
<reference evidence="5" key="2">
    <citation type="submission" date="2021-08" db="EMBL/GenBank/DDBJ databases">
        <authorList>
            <person name="Tani A."/>
            <person name="Ola A."/>
            <person name="Ogura Y."/>
            <person name="Katsura K."/>
            <person name="Hayashi T."/>
        </authorList>
    </citation>
    <scope>NUCLEOTIDE SEQUENCE</scope>
    <source>
        <strain evidence="5">DSM 23674</strain>
    </source>
</reference>
<keyword evidence="6" id="KW-1185">Reference proteome</keyword>
<dbReference type="SMART" id="SM00014">
    <property type="entry name" value="acidPPc"/>
    <property type="match status" value="1"/>
</dbReference>
<accession>A0ABQ4TMH9</accession>
<dbReference type="EMBL" id="BPRA01000014">
    <property type="protein sequence ID" value="GJE56491.1"/>
    <property type="molecule type" value="Genomic_DNA"/>
</dbReference>
<comment type="similarity">
    <text evidence="1">Belongs to the class A bacterial acid phosphatase family.</text>
</comment>
<dbReference type="InterPro" id="IPR001011">
    <property type="entry name" value="Acid_Pase_classA_bac"/>
</dbReference>
<dbReference type="Pfam" id="PF01569">
    <property type="entry name" value="PAP2"/>
    <property type="match status" value="1"/>
</dbReference>
<gene>
    <name evidence="5" type="ORF">EKPJFOCH_2997</name>
</gene>
<dbReference type="InterPro" id="IPR000326">
    <property type="entry name" value="PAP2/HPO"/>
</dbReference>
<organism evidence="5 6">
    <name type="scientific">Methylobacterium thuringiense</name>
    <dbReference type="NCBI Taxonomy" id="1003091"/>
    <lineage>
        <taxon>Bacteria</taxon>
        <taxon>Pseudomonadati</taxon>
        <taxon>Pseudomonadota</taxon>
        <taxon>Alphaproteobacteria</taxon>
        <taxon>Hyphomicrobiales</taxon>
        <taxon>Methylobacteriaceae</taxon>
        <taxon>Methylobacterium</taxon>
    </lineage>
</organism>